<dbReference type="InterPro" id="IPR012338">
    <property type="entry name" value="Beta-lactam/transpept-like"/>
</dbReference>
<dbReference type="AlphaFoldDB" id="A0A382H259"/>
<dbReference type="InterPro" id="IPR050789">
    <property type="entry name" value="Diverse_Enzym_Activities"/>
</dbReference>
<protein>
    <recommendedName>
        <fullName evidence="1">Beta-lactamase-related domain-containing protein</fullName>
    </recommendedName>
</protein>
<evidence type="ECO:0000313" key="2">
    <source>
        <dbReference type="EMBL" id="SVB81314.1"/>
    </source>
</evidence>
<dbReference type="Pfam" id="PF00144">
    <property type="entry name" value="Beta-lactamase"/>
    <property type="match status" value="1"/>
</dbReference>
<name>A0A382H259_9ZZZZ</name>
<dbReference type="EMBL" id="UINC01058723">
    <property type="protein sequence ID" value="SVB81314.1"/>
    <property type="molecule type" value="Genomic_DNA"/>
</dbReference>
<reference evidence="2" key="1">
    <citation type="submission" date="2018-05" db="EMBL/GenBank/DDBJ databases">
        <authorList>
            <person name="Lanie J.A."/>
            <person name="Ng W.-L."/>
            <person name="Kazmierczak K.M."/>
            <person name="Andrzejewski T.M."/>
            <person name="Davidsen T.M."/>
            <person name="Wayne K.J."/>
            <person name="Tettelin H."/>
            <person name="Glass J.I."/>
            <person name="Rusch D."/>
            <person name="Podicherti R."/>
            <person name="Tsui H.-C.T."/>
            <person name="Winkler M.E."/>
        </authorList>
    </citation>
    <scope>NUCLEOTIDE SEQUENCE</scope>
</reference>
<feature type="non-terminal residue" evidence="2">
    <location>
        <position position="1"/>
    </location>
</feature>
<feature type="domain" description="Beta-lactamase-related" evidence="1">
    <location>
        <begin position="1"/>
        <end position="230"/>
    </location>
</feature>
<dbReference type="PANTHER" id="PTHR43283:SF7">
    <property type="entry name" value="BETA-LACTAMASE-RELATED DOMAIN-CONTAINING PROTEIN"/>
    <property type="match status" value="1"/>
</dbReference>
<dbReference type="SUPFAM" id="SSF56601">
    <property type="entry name" value="beta-lactamase/transpeptidase-like"/>
    <property type="match status" value="1"/>
</dbReference>
<dbReference type="Gene3D" id="3.40.710.10">
    <property type="entry name" value="DD-peptidase/beta-lactamase superfamily"/>
    <property type="match status" value="1"/>
</dbReference>
<evidence type="ECO:0000259" key="1">
    <source>
        <dbReference type="Pfam" id="PF00144"/>
    </source>
</evidence>
<gene>
    <name evidence="2" type="ORF">METZ01_LOCUS234168</name>
</gene>
<dbReference type="InterPro" id="IPR001466">
    <property type="entry name" value="Beta-lactam-related"/>
</dbReference>
<accession>A0A382H259</accession>
<dbReference type="PANTHER" id="PTHR43283">
    <property type="entry name" value="BETA-LACTAMASE-RELATED"/>
    <property type="match status" value="1"/>
</dbReference>
<sequence>SVAKSVTHAAVGILTGDGRLDIDAPTGLAEWPADDPRAQITIDDLLRMQSGLGWNEAGGDAVAIVVGEGNADASGYAAAKPLVAEPGTRYNYSTGNTAIVASLLADELGSGEALESWLDDRLFGPLGIRSIELELDGTGNWLGGTGANMSLEDFARFGLLYLRGGVWEGSWLLPEGWVDRARTPSASFAGYGAGWWLGEGWYSAVGFLGQQVTVVPSLDLVVVVLATGGEAGQLVDDLVVPLGEARIDVPEWLEGVESSEG</sequence>
<organism evidence="2">
    <name type="scientific">marine metagenome</name>
    <dbReference type="NCBI Taxonomy" id="408172"/>
    <lineage>
        <taxon>unclassified sequences</taxon>
        <taxon>metagenomes</taxon>
        <taxon>ecological metagenomes</taxon>
    </lineage>
</organism>
<proteinExistence type="predicted"/>